<gene>
    <name evidence="11" type="ORF">RN001_010547</name>
</gene>
<feature type="transmembrane region" description="Helical" evidence="10">
    <location>
        <begin position="20"/>
        <end position="40"/>
    </location>
</feature>
<keyword evidence="3 10" id="KW-0716">Sensory transduction</keyword>
<reference evidence="12" key="1">
    <citation type="submission" date="2023-01" db="EMBL/GenBank/DDBJ databases">
        <title>Key to firefly adult light organ development and bioluminescence: homeobox transcription factors regulate luciferase expression and transportation to peroxisome.</title>
        <authorList>
            <person name="Fu X."/>
        </authorList>
    </citation>
    <scope>NUCLEOTIDE SEQUENCE [LARGE SCALE GENOMIC DNA]</scope>
</reference>
<feature type="transmembrane region" description="Helical" evidence="10">
    <location>
        <begin position="103"/>
        <end position="123"/>
    </location>
</feature>
<keyword evidence="6 10" id="KW-1133">Transmembrane helix</keyword>
<keyword evidence="9 10" id="KW-0807">Transducer</keyword>
<comment type="caution">
    <text evidence="11">The sequence shown here is derived from an EMBL/GenBank/DDBJ whole genome shotgun (WGS) entry which is preliminary data.</text>
</comment>
<evidence type="ECO:0000256" key="4">
    <source>
        <dbReference type="ARBA" id="ARBA00022692"/>
    </source>
</evidence>
<evidence type="ECO:0000256" key="3">
    <source>
        <dbReference type="ARBA" id="ARBA00022606"/>
    </source>
</evidence>
<keyword evidence="2" id="KW-1003">Cell membrane</keyword>
<evidence type="ECO:0000256" key="6">
    <source>
        <dbReference type="ARBA" id="ARBA00022989"/>
    </source>
</evidence>
<keyword evidence="12" id="KW-1185">Reference proteome</keyword>
<dbReference type="GO" id="GO:0005549">
    <property type="term" value="F:odorant binding"/>
    <property type="evidence" value="ECO:0007669"/>
    <property type="project" value="InterPro"/>
</dbReference>
<evidence type="ECO:0000256" key="1">
    <source>
        <dbReference type="ARBA" id="ARBA00004651"/>
    </source>
</evidence>
<evidence type="ECO:0000313" key="11">
    <source>
        <dbReference type="EMBL" id="KAK4878041.1"/>
    </source>
</evidence>
<feature type="transmembrane region" description="Helical" evidence="10">
    <location>
        <begin position="211"/>
        <end position="233"/>
    </location>
</feature>
<evidence type="ECO:0000256" key="7">
    <source>
        <dbReference type="ARBA" id="ARBA00023136"/>
    </source>
</evidence>
<feature type="transmembrane region" description="Helical" evidence="10">
    <location>
        <begin position="245"/>
        <end position="265"/>
    </location>
</feature>
<dbReference type="GO" id="GO:0007165">
    <property type="term" value="P:signal transduction"/>
    <property type="evidence" value="ECO:0007669"/>
    <property type="project" value="UniProtKB-KW"/>
</dbReference>
<dbReference type="PANTHER" id="PTHR21137">
    <property type="entry name" value="ODORANT RECEPTOR"/>
    <property type="match status" value="1"/>
</dbReference>
<keyword evidence="8 10" id="KW-0675">Receptor</keyword>
<dbReference type="GO" id="GO:0004984">
    <property type="term" value="F:olfactory receptor activity"/>
    <property type="evidence" value="ECO:0007669"/>
    <property type="project" value="InterPro"/>
</dbReference>
<accession>A0AAN7S8M1</accession>
<evidence type="ECO:0000256" key="9">
    <source>
        <dbReference type="ARBA" id="ARBA00023224"/>
    </source>
</evidence>
<dbReference type="Proteomes" id="UP001353858">
    <property type="component" value="Unassembled WGS sequence"/>
</dbReference>
<dbReference type="Pfam" id="PF02949">
    <property type="entry name" value="7tm_6"/>
    <property type="match status" value="1"/>
</dbReference>
<proteinExistence type="inferred from homology"/>
<feature type="transmembrane region" description="Helical" evidence="10">
    <location>
        <begin position="155"/>
        <end position="175"/>
    </location>
</feature>
<evidence type="ECO:0000313" key="12">
    <source>
        <dbReference type="Proteomes" id="UP001353858"/>
    </source>
</evidence>
<evidence type="ECO:0000256" key="5">
    <source>
        <dbReference type="ARBA" id="ARBA00022725"/>
    </source>
</evidence>
<name>A0AAN7S8M1_9COLE</name>
<dbReference type="InterPro" id="IPR004117">
    <property type="entry name" value="7tm6_olfct_rcpt"/>
</dbReference>
<dbReference type="EMBL" id="JARPUR010000004">
    <property type="protein sequence ID" value="KAK4878041.1"/>
    <property type="molecule type" value="Genomic_DNA"/>
</dbReference>
<keyword evidence="7 10" id="KW-0472">Membrane</keyword>
<dbReference type="PANTHER" id="PTHR21137:SF35">
    <property type="entry name" value="ODORANT RECEPTOR 19A-RELATED"/>
    <property type="match status" value="1"/>
</dbReference>
<evidence type="ECO:0000256" key="8">
    <source>
        <dbReference type="ARBA" id="ARBA00023170"/>
    </source>
</evidence>
<evidence type="ECO:0000256" key="2">
    <source>
        <dbReference type="ARBA" id="ARBA00022475"/>
    </source>
</evidence>
<organism evidence="11 12">
    <name type="scientific">Aquatica leii</name>
    <dbReference type="NCBI Taxonomy" id="1421715"/>
    <lineage>
        <taxon>Eukaryota</taxon>
        <taxon>Metazoa</taxon>
        <taxon>Ecdysozoa</taxon>
        <taxon>Arthropoda</taxon>
        <taxon>Hexapoda</taxon>
        <taxon>Insecta</taxon>
        <taxon>Pterygota</taxon>
        <taxon>Neoptera</taxon>
        <taxon>Endopterygota</taxon>
        <taxon>Coleoptera</taxon>
        <taxon>Polyphaga</taxon>
        <taxon>Elateriformia</taxon>
        <taxon>Elateroidea</taxon>
        <taxon>Lampyridae</taxon>
        <taxon>Luciolinae</taxon>
        <taxon>Aquatica</taxon>
    </lineage>
</organism>
<feature type="transmembrane region" description="Helical" evidence="10">
    <location>
        <begin position="307"/>
        <end position="326"/>
    </location>
</feature>
<sequence>MTLKWVGLSLEDQSFLYQIYSTIVITVILLLYPLILIVSLFTDEFNRAIDTWVTVIGYLMVLPIAFTSFFARKQLLALFNKLTENSNHVLVQKWQRRKYIKTMVFLIFVVGSVGSQIVSSFTFRFTRANPNDWKLGFGAITFINITYSPNFEIVYFYQSVSILYGCILNIMNTIINLKSIMSDYKNTLQKNLINFVEYHVRVMAIAKDFQAIYTHSVFIIFLATISVTCIEIYRLSMLPLNDIGTLRLFFELITECFQMFFICTAGENMTHESERIAVVAYETDFMSTTLSVQKSLIIIMRQAQRSLLFRAGSIVDISVITFATILRTSYSAYAMLKKVNDNGA</sequence>
<protein>
    <recommendedName>
        <fullName evidence="10">Odorant receptor</fullName>
    </recommendedName>
</protein>
<comment type="similarity">
    <text evidence="10">Belongs to the insect chemoreceptor superfamily. Heteromeric odorant receptor channel (TC 1.A.69) family.</text>
</comment>
<keyword evidence="4 10" id="KW-0812">Transmembrane</keyword>
<comment type="subcellular location">
    <subcellularLocation>
        <location evidence="1 10">Cell membrane</location>
        <topology evidence="1 10">Multi-pass membrane protein</topology>
    </subcellularLocation>
</comment>
<dbReference type="GO" id="GO:0005886">
    <property type="term" value="C:plasma membrane"/>
    <property type="evidence" value="ECO:0007669"/>
    <property type="project" value="UniProtKB-SubCell"/>
</dbReference>
<keyword evidence="5 10" id="KW-0552">Olfaction</keyword>
<evidence type="ECO:0000256" key="10">
    <source>
        <dbReference type="RuleBase" id="RU351113"/>
    </source>
</evidence>
<dbReference type="AlphaFoldDB" id="A0AAN7S8M1"/>
<feature type="transmembrane region" description="Helical" evidence="10">
    <location>
        <begin position="52"/>
        <end position="71"/>
    </location>
</feature>